<dbReference type="Gene3D" id="1.10.3730.20">
    <property type="match status" value="1"/>
</dbReference>
<evidence type="ECO:0000313" key="9">
    <source>
        <dbReference type="Proteomes" id="UP000295351"/>
    </source>
</evidence>
<feature type="domain" description="EamA" evidence="7">
    <location>
        <begin position="162"/>
        <end position="294"/>
    </location>
</feature>
<accession>A0A4R2D1T0</accession>
<feature type="transmembrane region" description="Helical" evidence="6">
    <location>
        <begin position="253"/>
        <end position="272"/>
    </location>
</feature>
<feature type="transmembrane region" description="Helical" evidence="6">
    <location>
        <begin position="278"/>
        <end position="298"/>
    </location>
</feature>
<dbReference type="Proteomes" id="UP000295351">
    <property type="component" value="Unassembled WGS sequence"/>
</dbReference>
<evidence type="ECO:0000256" key="6">
    <source>
        <dbReference type="SAM" id="Phobius"/>
    </source>
</evidence>
<dbReference type="PANTHER" id="PTHR32322">
    <property type="entry name" value="INNER MEMBRANE TRANSPORTER"/>
    <property type="match status" value="1"/>
</dbReference>
<evidence type="ECO:0000256" key="1">
    <source>
        <dbReference type="ARBA" id="ARBA00004141"/>
    </source>
</evidence>
<sequence>MAMVSLSSEGKTNPLVAGYAGAVVTVLIWATWVLATRHTAATPLGTIDIGLIRYGVPALLLAPVWLKTGLMPKHVPARLVVVMVAGAGALFFQVTAAALHTTPAAPGGILLGGSMPLATALIGITLFGERPDRMRLAGLAAIVAGVVILLAASLQKSGMTMTGFLLLPLGAVLWAGFTHAFRRSGLSALEGAALIAVWSFLIHLVLAALFGTHLGEASLPDLALQVTSQGVLSGLIATFAYGTAIRTLGGSQAAAFTAITPVLATLGGAVFLGESFGAAEITAALVVGAGVALSTGVLSPKR</sequence>
<dbReference type="SUPFAM" id="SSF103481">
    <property type="entry name" value="Multidrug resistance efflux transporter EmrE"/>
    <property type="match status" value="2"/>
</dbReference>
<comment type="similarity">
    <text evidence="2">Belongs to the EamA transporter family.</text>
</comment>
<feature type="transmembrane region" description="Helical" evidence="6">
    <location>
        <begin position="12"/>
        <end position="35"/>
    </location>
</feature>
<evidence type="ECO:0000256" key="5">
    <source>
        <dbReference type="ARBA" id="ARBA00023136"/>
    </source>
</evidence>
<feature type="transmembrane region" description="Helical" evidence="6">
    <location>
        <begin position="78"/>
        <end position="99"/>
    </location>
</feature>
<feature type="transmembrane region" description="Helical" evidence="6">
    <location>
        <begin position="134"/>
        <end position="152"/>
    </location>
</feature>
<dbReference type="EMBL" id="SLVX01000002">
    <property type="protein sequence ID" value="TCN47663.1"/>
    <property type="molecule type" value="Genomic_DNA"/>
</dbReference>
<evidence type="ECO:0000256" key="4">
    <source>
        <dbReference type="ARBA" id="ARBA00022989"/>
    </source>
</evidence>
<keyword evidence="5 6" id="KW-0472">Membrane</keyword>
<evidence type="ECO:0000313" key="8">
    <source>
        <dbReference type="EMBL" id="TCN47663.1"/>
    </source>
</evidence>
<dbReference type="InterPro" id="IPR000620">
    <property type="entry name" value="EamA_dom"/>
</dbReference>
<proteinExistence type="inferred from homology"/>
<feature type="transmembrane region" description="Helical" evidence="6">
    <location>
        <begin position="47"/>
        <end position="66"/>
    </location>
</feature>
<keyword evidence="9" id="KW-1185">Reference proteome</keyword>
<feature type="domain" description="EamA" evidence="7">
    <location>
        <begin position="18"/>
        <end position="150"/>
    </location>
</feature>
<name>A0A4R2D1T0_SHIGR</name>
<feature type="transmembrane region" description="Helical" evidence="6">
    <location>
        <begin position="189"/>
        <end position="210"/>
    </location>
</feature>
<reference evidence="8 9" key="1">
    <citation type="submission" date="2019-03" db="EMBL/GenBank/DDBJ databases">
        <title>Genomic Encyclopedia of Type Strains, Phase IV (KMG-IV): sequencing the most valuable type-strain genomes for metagenomic binning, comparative biology and taxonomic classification.</title>
        <authorList>
            <person name="Goeker M."/>
        </authorList>
    </citation>
    <scope>NUCLEOTIDE SEQUENCE [LARGE SCALE GENOMIC DNA]</scope>
    <source>
        <strain evidence="8 9">DSM 18401</strain>
    </source>
</reference>
<comment type="subcellular location">
    <subcellularLocation>
        <location evidence="1">Membrane</location>
        <topology evidence="1">Multi-pass membrane protein</topology>
    </subcellularLocation>
</comment>
<feature type="transmembrane region" description="Helical" evidence="6">
    <location>
        <begin position="158"/>
        <end position="177"/>
    </location>
</feature>
<dbReference type="GO" id="GO:0016020">
    <property type="term" value="C:membrane"/>
    <property type="evidence" value="ECO:0007669"/>
    <property type="project" value="UniProtKB-SubCell"/>
</dbReference>
<keyword evidence="3 6" id="KW-0812">Transmembrane</keyword>
<organism evidence="8 9">
    <name type="scientific">Shinella granuli</name>
    <dbReference type="NCBI Taxonomy" id="323621"/>
    <lineage>
        <taxon>Bacteria</taxon>
        <taxon>Pseudomonadati</taxon>
        <taxon>Pseudomonadota</taxon>
        <taxon>Alphaproteobacteria</taxon>
        <taxon>Hyphomicrobiales</taxon>
        <taxon>Rhizobiaceae</taxon>
        <taxon>Shinella</taxon>
    </lineage>
</organism>
<evidence type="ECO:0000259" key="7">
    <source>
        <dbReference type="Pfam" id="PF00892"/>
    </source>
</evidence>
<evidence type="ECO:0000256" key="3">
    <source>
        <dbReference type="ARBA" id="ARBA00022692"/>
    </source>
</evidence>
<comment type="caution">
    <text evidence="8">The sequence shown here is derived from an EMBL/GenBank/DDBJ whole genome shotgun (WGS) entry which is preliminary data.</text>
</comment>
<dbReference type="Pfam" id="PF00892">
    <property type="entry name" value="EamA"/>
    <property type="match status" value="2"/>
</dbReference>
<dbReference type="InterPro" id="IPR050638">
    <property type="entry name" value="AA-Vitamin_Transporters"/>
</dbReference>
<dbReference type="InterPro" id="IPR037185">
    <property type="entry name" value="EmrE-like"/>
</dbReference>
<protein>
    <submittedName>
        <fullName evidence="8">EamA-like transporter family protein</fullName>
    </submittedName>
</protein>
<feature type="transmembrane region" description="Helical" evidence="6">
    <location>
        <begin position="222"/>
        <end position="241"/>
    </location>
</feature>
<evidence type="ECO:0000256" key="2">
    <source>
        <dbReference type="ARBA" id="ARBA00007362"/>
    </source>
</evidence>
<gene>
    <name evidence="8" type="ORF">EV665_102182</name>
</gene>
<dbReference type="RefSeq" id="WP_133033183.1">
    <property type="nucleotide sequence ID" value="NZ_BAABEI010000012.1"/>
</dbReference>
<dbReference type="PANTHER" id="PTHR32322:SF2">
    <property type="entry name" value="EAMA DOMAIN-CONTAINING PROTEIN"/>
    <property type="match status" value="1"/>
</dbReference>
<feature type="transmembrane region" description="Helical" evidence="6">
    <location>
        <begin position="105"/>
        <end position="127"/>
    </location>
</feature>
<keyword evidence="4 6" id="KW-1133">Transmembrane helix</keyword>
<dbReference type="AlphaFoldDB" id="A0A4R2D1T0"/>